<evidence type="ECO:0000256" key="7">
    <source>
        <dbReference type="ARBA" id="ARBA00023015"/>
    </source>
</evidence>
<dbReference type="EMBL" id="JAGMWT010000009">
    <property type="protein sequence ID" value="KAH7122300.1"/>
    <property type="molecule type" value="Genomic_DNA"/>
</dbReference>
<dbReference type="InterPro" id="IPR055079">
    <property type="entry name" value="POP1_C"/>
</dbReference>
<dbReference type="Pfam" id="PF06978">
    <property type="entry name" value="POP1_N"/>
    <property type="match status" value="1"/>
</dbReference>
<feature type="compositionally biased region" description="Basic and acidic residues" evidence="12">
    <location>
        <begin position="127"/>
        <end position="156"/>
    </location>
</feature>
<evidence type="ECO:0000259" key="13">
    <source>
        <dbReference type="Pfam" id="PF06978"/>
    </source>
</evidence>
<dbReference type="Pfam" id="PF08170">
    <property type="entry name" value="POPLD"/>
    <property type="match status" value="1"/>
</dbReference>
<dbReference type="InterPro" id="IPR039182">
    <property type="entry name" value="Pop1"/>
</dbReference>
<dbReference type="OrthoDB" id="442863at2759"/>
<feature type="domain" description="POPLD" evidence="14">
    <location>
        <begin position="539"/>
        <end position="644"/>
    </location>
</feature>
<dbReference type="GO" id="GO:0070461">
    <property type="term" value="C:SAGA-type complex"/>
    <property type="evidence" value="ECO:0007669"/>
    <property type="project" value="UniProtKB-ARBA"/>
</dbReference>
<evidence type="ECO:0000259" key="15">
    <source>
        <dbReference type="Pfam" id="PF22770"/>
    </source>
</evidence>
<feature type="region of interest" description="Disordered" evidence="12">
    <location>
        <begin position="67"/>
        <end position="161"/>
    </location>
</feature>
<evidence type="ECO:0000256" key="4">
    <source>
        <dbReference type="ARBA" id="ARBA00022771"/>
    </source>
</evidence>
<dbReference type="InterPro" id="IPR009723">
    <property type="entry name" value="Pop1_N"/>
</dbReference>
<name>A0A9P9IK82_9PLEO</name>
<protein>
    <recommendedName>
        <fullName evidence="11">SAGA-associated factor 11</fullName>
    </recommendedName>
</protein>
<evidence type="ECO:0000256" key="3">
    <source>
        <dbReference type="ARBA" id="ARBA00022723"/>
    </source>
</evidence>
<evidence type="ECO:0000256" key="5">
    <source>
        <dbReference type="ARBA" id="ARBA00022833"/>
    </source>
</evidence>
<feature type="region of interest" description="Disordered" evidence="12">
    <location>
        <begin position="1114"/>
        <end position="1270"/>
    </location>
</feature>
<dbReference type="GO" id="GO:0000172">
    <property type="term" value="C:ribonuclease MRP complex"/>
    <property type="evidence" value="ECO:0007669"/>
    <property type="project" value="InterPro"/>
</dbReference>
<feature type="domain" description="Pop1 N-terminal" evidence="13">
    <location>
        <begin position="51"/>
        <end position="279"/>
    </location>
</feature>
<comment type="similarity">
    <text evidence="11">Belongs to the SGF11 family.</text>
</comment>
<dbReference type="PANTHER" id="PTHR22731:SF3">
    <property type="entry name" value="RIBONUCLEASES P_MRP PROTEIN SUBUNIT POP1"/>
    <property type="match status" value="1"/>
</dbReference>
<evidence type="ECO:0000256" key="12">
    <source>
        <dbReference type="SAM" id="MobiDB-lite"/>
    </source>
</evidence>
<evidence type="ECO:0000259" key="14">
    <source>
        <dbReference type="Pfam" id="PF08170"/>
    </source>
</evidence>
<dbReference type="PANTHER" id="PTHR22731">
    <property type="entry name" value="RIBONUCLEASES P/MRP PROTEIN SUBUNIT POP1"/>
    <property type="match status" value="1"/>
</dbReference>
<feature type="region of interest" description="Disordered" evidence="12">
    <location>
        <begin position="1"/>
        <end position="46"/>
    </location>
</feature>
<evidence type="ECO:0000256" key="11">
    <source>
        <dbReference type="RuleBase" id="RU261113"/>
    </source>
</evidence>
<feature type="compositionally biased region" description="Acidic residues" evidence="12">
    <location>
        <begin position="1162"/>
        <end position="1171"/>
    </location>
</feature>
<feature type="compositionally biased region" description="Basic and acidic residues" evidence="12">
    <location>
        <begin position="1211"/>
        <end position="1236"/>
    </location>
</feature>
<dbReference type="GO" id="GO:0001682">
    <property type="term" value="P:tRNA 5'-leader removal"/>
    <property type="evidence" value="ECO:0007669"/>
    <property type="project" value="InterPro"/>
</dbReference>
<dbReference type="GO" id="GO:0005655">
    <property type="term" value="C:nucleolar ribonuclease P complex"/>
    <property type="evidence" value="ECO:0007669"/>
    <property type="project" value="InterPro"/>
</dbReference>
<keyword evidence="7" id="KW-0805">Transcription regulation</keyword>
<feature type="compositionally biased region" description="Polar residues" evidence="12">
    <location>
        <begin position="30"/>
        <end position="41"/>
    </location>
</feature>
<keyword evidence="17" id="KW-1185">Reference proteome</keyword>
<keyword evidence="2" id="KW-0819">tRNA processing</keyword>
<dbReference type="InterPro" id="IPR012590">
    <property type="entry name" value="POPLD_dom"/>
</dbReference>
<evidence type="ECO:0000313" key="16">
    <source>
        <dbReference type="EMBL" id="KAH7122300.1"/>
    </source>
</evidence>
<keyword evidence="10" id="KW-0539">Nucleus</keyword>
<dbReference type="GO" id="GO:0006325">
    <property type="term" value="P:chromatin organization"/>
    <property type="evidence" value="ECO:0007669"/>
    <property type="project" value="UniProtKB-KW"/>
</dbReference>
<dbReference type="GO" id="GO:0008270">
    <property type="term" value="F:zinc ion binding"/>
    <property type="evidence" value="ECO:0007669"/>
    <property type="project" value="UniProtKB-KW"/>
</dbReference>
<accession>A0A9P9IK82</accession>
<feature type="compositionally biased region" description="Basic and acidic residues" evidence="12">
    <location>
        <begin position="1022"/>
        <end position="1042"/>
    </location>
</feature>
<dbReference type="Pfam" id="PF08209">
    <property type="entry name" value="Sgf11"/>
    <property type="match status" value="1"/>
</dbReference>
<dbReference type="Proteomes" id="UP000700596">
    <property type="component" value="Unassembled WGS sequence"/>
</dbReference>
<evidence type="ECO:0000256" key="8">
    <source>
        <dbReference type="ARBA" id="ARBA00023159"/>
    </source>
</evidence>
<dbReference type="AlphaFoldDB" id="A0A9P9IK82"/>
<proteinExistence type="inferred from homology"/>
<evidence type="ECO:0000313" key="17">
    <source>
        <dbReference type="Proteomes" id="UP000700596"/>
    </source>
</evidence>
<keyword evidence="6" id="KW-0156">Chromatin regulator</keyword>
<keyword evidence="3" id="KW-0479">Metal-binding</keyword>
<sequence>MADSISKKRKQNTNEDSAPKRPRFPLRQKPTMNTTRTTTAYPNGELNVSRFMRAHENEIKSLEAAMSAAKKGLSRRAFQDVPRSMRRRTASHNPQRVPHRLRQQARREAKEDNTPVSKNKSGSGIGKSDKQKHLRKEGIEKARRAREKRERREAKAESSVTVTMEAIKSNNTTEGTLKSQISQKYSDGKEKKRKRMTVLSIAPTPPSKFRRRQIHKTWLPTHVWHAKRALMTPPNEPLWRFAIPLAPAVKSYRLTHRAASLRGAVAWDTSYIGTINLEGVEASISGLLKSVHFSEEDNDDPWATGRRGKRWRDGVRAWDGWMYEREGRHPKKKIAWTTVIWSSKEEANGKRRAFVRVHPGAFMQLWSELIKASKIQTPAVIVEDLRFEVGSIEIMGPAAAETLCSILHPSTFGTESSKLHSSTLAKICAVASPAMLAPGALLAFPITDPRLRDPPSSTNVPQNMEDELTEILAHWPVDNTTAPADIFDRDIRKAADRILPSQQSINRRKGAADPGQYPEARSTDPYIPMLTYVSRTSNSWTVLLPWKSVLPVWRGVMRYPVSTGENPRFGGIKERRQVSYERSIPTFPFDYPGTDAGWAWELHARTERQHDWTRRPKGKRIEWTTIDLGNGKKGEVGDPWSCDWEKLLSKRQGMRSAPSIKDEHTITTPLRQLSSRDATKLIARPIVPTEQFVMPHIFTVKINMVQRGVPADCARIYRLPIVNTGLRRKWLALQSMMISGVSKGVGEDVKFANKRQQLSKDSRTKALAANLLKSTQSSRRGLNVGDADYPVVPDEEDLIGFVTTGNYNLSEGRPTAIASLVMQMVLQESNPKERQICIVREAGQTFGRMATWTIFMSEDKAADGQADGVGTAEGLTLDALADLTAEILEDSLYNIVFRTAMSSHRAEKALRMQSAATQAESIALSNLEPAAQVKGLNSQTTVPSAETSAAKYDNGQVYLKGNPLKTTPEIVCPHCKLPRLMHPIMGKGMQAPDLTREYCKLYPFVQQQGHDVYGNPFPTDMAKSKKERELIKQQQKNAEKESVGTPNSQDTDMAGGDAQNKEIKLNTGGKPASYVPWHTCPSCKRSLLITRFAQHLEKCLGISGRQSSRNAMAKLAGHNGNGSGAGNTPLGSRMGTPVPGSQGDPVAKIKGKGISPVKKLGDDDDDGGENDTPERKKKKKSNYVKKADRLGKEGGAAGSLKVKLKTNSSKDNLKDLDRKQRDGSERSEKPEKREREDNEDGAPKAKKIKLSLGKNDARSPPTPVSAEVGG</sequence>
<evidence type="ECO:0000256" key="6">
    <source>
        <dbReference type="ARBA" id="ARBA00022853"/>
    </source>
</evidence>
<evidence type="ECO:0000256" key="10">
    <source>
        <dbReference type="ARBA" id="ARBA00023242"/>
    </source>
</evidence>
<comment type="caution">
    <text evidence="16">The sequence shown here is derived from an EMBL/GenBank/DDBJ whole genome shotgun (WGS) entry which is preliminary data.</text>
</comment>
<organism evidence="16 17">
    <name type="scientific">Dendryphion nanum</name>
    <dbReference type="NCBI Taxonomy" id="256645"/>
    <lineage>
        <taxon>Eukaryota</taxon>
        <taxon>Fungi</taxon>
        <taxon>Dikarya</taxon>
        <taxon>Ascomycota</taxon>
        <taxon>Pezizomycotina</taxon>
        <taxon>Dothideomycetes</taxon>
        <taxon>Pleosporomycetidae</taxon>
        <taxon>Pleosporales</taxon>
        <taxon>Torulaceae</taxon>
        <taxon>Dendryphion</taxon>
    </lineage>
</organism>
<comment type="subcellular location">
    <subcellularLocation>
        <location evidence="1 11">Nucleus</location>
    </subcellularLocation>
</comment>
<keyword evidence="9" id="KW-0804">Transcription</keyword>
<evidence type="ECO:0000256" key="1">
    <source>
        <dbReference type="ARBA" id="ARBA00004123"/>
    </source>
</evidence>
<dbReference type="Pfam" id="PF22770">
    <property type="entry name" value="POP1_C"/>
    <property type="match status" value="1"/>
</dbReference>
<keyword evidence="4" id="KW-0863">Zinc-finger</keyword>
<reference evidence="16" key="1">
    <citation type="journal article" date="2021" name="Nat. Commun.">
        <title>Genetic determinants of endophytism in the Arabidopsis root mycobiome.</title>
        <authorList>
            <person name="Mesny F."/>
            <person name="Miyauchi S."/>
            <person name="Thiergart T."/>
            <person name="Pickel B."/>
            <person name="Atanasova L."/>
            <person name="Karlsson M."/>
            <person name="Huettel B."/>
            <person name="Barry K.W."/>
            <person name="Haridas S."/>
            <person name="Chen C."/>
            <person name="Bauer D."/>
            <person name="Andreopoulos W."/>
            <person name="Pangilinan J."/>
            <person name="LaButti K."/>
            <person name="Riley R."/>
            <person name="Lipzen A."/>
            <person name="Clum A."/>
            <person name="Drula E."/>
            <person name="Henrissat B."/>
            <person name="Kohler A."/>
            <person name="Grigoriev I.V."/>
            <person name="Martin F.M."/>
            <person name="Hacquard S."/>
        </authorList>
    </citation>
    <scope>NUCLEOTIDE SEQUENCE</scope>
    <source>
        <strain evidence="16">MPI-CAGE-CH-0243</strain>
    </source>
</reference>
<evidence type="ECO:0000256" key="9">
    <source>
        <dbReference type="ARBA" id="ARBA00023163"/>
    </source>
</evidence>
<evidence type="ECO:0000256" key="2">
    <source>
        <dbReference type="ARBA" id="ARBA00022694"/>
    </source>
</evidence>
<dbReference type="InterPro" id="IPR013246">
    <property type="entry name" value="SAGA_su_Sgf11"/>
</dbReference>
<feature type="region of interest" description="Disordered" evidence="12">
    <location>
        <begin position="1019"/>
        <end position="1056"/>
    </location>
</feature>
<keyword evidence="5" id="KW-0862">Zinc</keyword>
<gene>
    <name evidence="16" type="ORF">B0J11DRAFT_437316</name>
</gene>
<keyword evidence="8 11" id="KW-0010">Activator</keyword>
<feature type="domain" description="POP1 C-terminal" evidence="15">
    <location>
        <begin position="699"/>
        <end position="855"/>
    </location>
</feature>